<evidence type="ECO:0000313" key="4">
    <source>
        <dbReference type="Proteomes" id="UP000824142"/>
    </source>
</evidence>
<feature type="chain" id="PRO_5038734909" evidence="1">
    <location>
        <begin position="19"/>
        <end position="385"/>
    </location>
</feature>
<dbReference type="SUPFAM" id="SSF103515">
    <property type="entry name" value="Autotransporter"/>
    <property type="match status" value="1"/>
</dbReference>
<reference evidence="3" key="1">
    <citation type="submission" date="2020-10" db="EMBL/GenBank/DDBJ databases">
        <authorList>
            <person name="Gilroy R."/>
        </authorList>
    </citation>
    <scope>NUCLEOTIDE SEQUENCE</scope>
    <source>
        <strain evidence="3">CHK136-897</strain>
    </source>
</reference>
<dbReference type="AlphaFoldDB" id="A0A9D1SMB0"/>
<evidence type="ECO:0000313" key="3">
    <source>
        <dbReference type="EMBL" id="HIU65481.1"/>
    </source>
</evidence>
<dbReference type="InterPro" id="IPR005546">
    <property type="entry name" value="Autotransporte_beta"/>
</dbReference>
<comment type="caution">
    <text evidence="3">The sequence shown here is derived from an EMBL/GenBank/DDBJ whole genome shotgun (WGS) entry which is preliminary data.</text>
</comment>
<dbReference type="Proteomes" id="UP000824142">
    <property type="component" value="Unassembled WGS sequence"/>
</dbReference>
<organism evidence="3 4">
    <name type="scientific">Candidatus Enterousia avicola</name>
    <dbReference type="NCBI Taxonomy" id="2840787"/>
    <lineage>
        <taxon>Bacteria</taxon>
        <taxon>Pseudomonadati</taxon>
        <taxon>Pseudomonadota</taxon>
        <taxon>Alphaproteobacteria</taxon>
        <taxon>Candidatus Enterousia</taxon>
    </lineage>
</organism>
<keyword evidence="1" id="KW-0732">Signal</keyword>
<proteinExistence type="predicted"/>
<dbReference type="EMBL" id="DVNO01000020">
    <property type="protein sequence ID" value="HIU65481.1"/>
    <property type="molecule type" value="Genomic_DNA"/>
</dbReference>
<name>A0A9D1SMB0_9PROT</name>
<feature type="domain" description="Autotransporter" evidence="2">
    <location>
        <begin position="117"/>
        <end position="385"/>
    </location>
</feature>
<protein>
    <submittedName>
        <fullName evidence="3">Autotransporter outer membrane beta-barrel domain-containing protein</fullName>
    </submittedName>
</protein>
<feature type="signal peptide" evidence="1">
    <location>
        <begin position="1"/>
        <end position="18"/>
    </location>
</feature>
<gene>
    <name evidence="3" type="ORF">IAC63_02460</name>
</gene>
<dbReference type="Pfam" id="PF03797">
    <property type="entry name" value="Autotransporter"/>
    <property type="match status" value="1"/>
</dbReference>
<dbReference type="InterPro" id="IPR036709">
    <property type="entry name" value="Autotransporte_beta_dom_sf"/>
</dbReference>
<dbReference type="PROSITE" id="PS51208">
    <property type="entry name" value="AUTOTRANSPORTER"/>
    <property type="match status" value="1"/>
</dbReference>
<accession>A0A9D1SMB0</accession>
<dbReference type="Gene3D" id="2.40.128.130">
    <property type="entry name" value="Autotransporter beta-domain"/>
    <property type="match status" value="1"/>
</dbReference>
<evidence type="ECO:0000256" key="1">
    <source>
        <dbReference type="SAM" id="SignalP"/>
    </source>
</evidence>
<sequence length="385" mass="42900">MKNILTISMLLFCCNATAATVSNSVFVGMPDYLLDTAKAWAGIFSDFGPGADVANYINSVQTSDVSQYLNAISVLGFNSTAMALYEVNDHVDQAFNVINQPLVARRDSCTDNLPYCNYGRRSVVVDGKIFGSFSDYSGGNNGDFKTKNTGFSVNAKSFFANGWLFGVEYTRSMTDTQDTKVYSDATGNSITIFSQYLADTGLFMNFGLNAGHTSWNIDKTIFNITDGGTYDTYFYAGQMNLGIRMLRGNFSMVPKIKIKYLLVTADKYIDDVAQEFGDWWYNMMETSAGIDLSFDFIGSDFVVRPTLHLGGGYDIISHGSDELHVQLIDNQFYNIPVEAPEKAHLKAGLGLNFYNEYFTAGIEYMFNMRKDYMNNIIMAKLKIAF</sequence>
<reference evidence="3" key="2">
    <citation type="journal article" date="2021" name="PeerJ">
        <title>Extensive microbial diversity within the chicken gut microbiome revealed by metagenomics and culture.</title>
        <authorList>
            <person name="Gilroy R."/>
            <person name="Ravi A."/>
            <person name="Getino M."/>
            <person name="Pursley I."/>
            <person name="Horton D.L."/>
            <person name="Alikhan N.F."/>
            <person name="Baker D."/>
            <person name="Gharbi K."/>
            <person name="Hall N."/>
            <person name="Watson M."/>
            <person name="Adriaenssens E.M."/>
            <person name="Foster-Nyarko E."/>
            <person name="Jarju S."/>
            <person name="Secka A."/>
            <person name="Antonio M."/>
            <person name="Oren A."/>
            <person name="Chaudhuri R.R."/>
            <person name="La Ragione R."/>
            <person name="Hildebrand F."/>
            <person name="Pallen M.J."/>
        </authorList>
    </citation>
    <scope>NUCLEOTIDE SEQUENCE</scope>
    <source>
        <strain evidence="3">CHK136-897</strain>
    </source>
</reference>
<evidence type="ECO:0000259" key="2">
    <source>
        <dbReference type="PROSITE" id="PS51208"/>
    </source>
</evidence>